<dbReference type="InterPro" id="IPR036402">
    <property type="entry name" value="EF-Ts_dimer_sf"/>
</dbReference>
<organism evidence="9 10">
    <name type="scientific">Thermotoga petrophila (strain ATCC BAA-489 / DSM 13996 / JCM 10882 / RKU-10)</name>
    <name type="common">Thermotoga naphthophila</name>
    <dbReference type="NCBI Taxonomy" id="590168"/>
    <lineage>
        <taxon>Bacteria</taxon>
        <taxon>Thermotogati</taxon>
        <taxon>Thermotogota</taxon>
        <taxon>Thermotogae</taxon>
        <taxon>Thermotogales</taxon>
        <taxon>Thermotogaceae</taxon>
        <taxon>Thermotoga</taxon>
    </lineage>
</organism>
<evidence type="ECO:0000256" key="6">
    <source>
        <dbReference type="RuleBase" id="RU000642"/>
    </source>
</evidence>
<dbReference type="InterPro" id="IPR001816">
    <property type="entry name" value="Transl_elong_EFTs/EF1B"/>
</dbReference>
<evidence type="ECO:0000256" key="3">
    <source>
        <dbReference type="ARBA" id="ARBA00022768"/>
    </source>
</evidence>
<feature type="domain" description="Translation elongation factor EFTs/EF1B dimerisation" evidence="8">
    <location>
        <begin position="55"/>
        <end position="195"/>
    </location>
</feature>
<dbReference type="Gene3D" id="1.10.8.10">
    <property type="entry name" value="DNA helicase RuvA subunit, C-terminal domain"/>
    <property type="match status" value="1"/>
</dbReference>
<dbReference type="GO" id="GO:0005737">
    <property type="term" value="C:cytoplasm"/>
    <property type="evidence" value="ECO:0007669"/>
    <property type="project" value="UniProtKB-SubCell"/>
</dbReference>
<dbReference type="Pfam" id="PF00889">
    <property type="entry name" value="EF_TS"/>
    <property type="match status" value="1"/>
</dbReference>
<accession>D2C3I4</accession>
<dbReference type="SUPFAM" id="SSF54713">
    <property type="entry name" value="Elongation factor Ts (EF-Ts), dimerisation domain"/>
    <property type="match status" value="1"/>
</dbReference>
<keyword evidence="5" id="KW-0963">Cytoplasm</keyword>
<dbReference type="KEGG" id="tnp:Tnap_1202"/>
<feature type="region of interest" description="Involved in Mg(2+) ion dislocation from EF-Tu" evidence="5">
    <location>
        <begin position="81"/>
        <end position="84"/>
    </location>
</feature>
<dbReference type="HAMAP" id="MF_00050">
    <property type="entry name" value="EF_Ts"/>
    <property type="match status" value="1"/>
</dbReference>
<proteinExistence type="inferred from homology"/>
<dbReference type="Gene3D" id="3.30.479.20">
    <property type="entry name" value="Elongation factor Ts, dimerisation domain"/>
    <property type="match status" value="1"/>
</dbReference>
<dbReference type="PANTHER" id="PTHR11741">
    <property type="entry name" value="ELONGATION FACTOR TS"/>
    <property type="match status" value="1"/>
</dbReference>
<dbReference type="InterPro" id="IPR018101">
    <property type="entry name" value="Transl_elong_Ts_CS"/>
</dbReference>
<keyword evidence="3 5" id="KW-0251">Elongation factor</keyword>
<keyword evidence="4 5" id="KW-0648">Protein biosynthesis</keyword>
<dbReference type="FunFam" id="1.10.8.10:FF:000001">
    <property type="entry name" value="Elongation factor Ts"/>
    <property type="match status" value="1"/>
</dbReference>
<name>D2C3I4_THEP2</name>
<dbReference type="CDD" id="cd14275">
    <property type="entry name" value="UBA_EF-Ts"/>
    <property type="match status" value="1"/>
</dbReference>
<evidence type="ECO:0000259" key="8">
    <source>
        <dbReference type="Pfam" id="PF00889"/>
    </source>
</evidence>
<dbReference type="SMR" id="D2C3I4"/>
<dbReference type="PANTHER" id="PTHR11741:SF0">
    <property type="entry name" value="ELONGATION FACTOR TS, MITOCHONDRIAL"/>
    <property type="match status" value="1"/>
</dbReference>
<dbReference type="PROSITE" id="PS01127">
    <property type="entry name" value="EF_TS_2"/>
    <property type="match status" value="1"/>
</dbReference>
<gene>
    <name evidence="5" type="primary">tsf</name>
    <name evidence="9" type="ordered locus">Tnap_1202</name>
</gene>
<dbReference type="GO" id="GO:0003746">
    <property type="term" value="F:translation elongation factor activity"/>
    <property type="evidence" value="ECO:0007669"/>
    <property type="project" value="UniProtKB-UniRule"/>
</dbReference>
<comment type="similarity">
    <text evidence="1 5 6">Belongs to the EF-Ts family.</text>
</comment>
<comment type="subcellular location">
    <subcellularLocation>
        <location evidence="5 7">Cytoplasm</location>
    </subcellularLocation>
</comment>
<dbReference type="AlphaFoldDB" id="D2C3I4"/>
<protein>
    <recommendedName>
        <fullName evidence="2 5">Elongation factor Ts</fullName>
        <shortName evidence="5">EF-Ts</shortName>
    </recommendedName>
</protein>
<dbReference type="NCBIfam" id="TIGR00116">
    <property type="entry name" value="tsf"/>
    <property type="match status" value="1"/>
</dbReference>
<evidence type="ECO:0000256" key="4">
    <source>
        <dbReference type="ARBA" id="ARBA00022917"/>
    </source>
</evidence>
<evidence type="ECO:0000256" key="5">
    <source>
        <dbReference type="HAMAP-Rule" id="MF_00050"/>
    </source>
</evidence>
<dbReference type="FunFam" id="1.10.286.20:FF:000001">
    <property type="entry name" value="Elongation factor Ts"/>
    <property type="match status" value="1"/>
</dbReference>
<dbReference type="SUPFAM" id="SSF46934">
    <property type="entry name" value="UBA-like"/>
    <property type="match status" value="1"/>
</dbReference>
<evidence type="ECO:0000256" key="7">
    <source>
        <dbReference type="RuleBase" id="RU000643"/>
    </source>
</evidence>
<keyword evidence="10" id="KW-1185">Reference proteome</keyword>
<comment type="function">
    <text evidence="5 6">Associates with the EF-Tu.GDP complex and induces the exchange of GDP to GTP. It remains bound to the aminoacyl-tRNA.EF-Tu.GTP complex up to the GTP hydrolysis stage on the ribosome.</text>
</comment>
<evidence type="ECO:0000256" key="1">
    <source>
        <dbReference type="ARBA" id="ARBA00005532"/>
    </source>
</evidence>
<dbReference type="InterPro" id="IPR009060">
    <property type="entry name" value="UBA-like_sf"/>
</dbReference>
<dbReference type="EMBL" id="CP001839">
    <property type="protein sequence ID" value="ADA67288.1"/>
    <property type="molecule type" value="Genomic_DNA"/>
</dbReference>
<dbReference type="RefSeq" id="WP_011943706.1">
    <property type="nucleotide sequence ID" value="NC_013642.1"/>
</dbReference>
<reference evidence="9 10" key="1">
    <citation type="submission" date="2009-12" db="EMBL/GenBank/DDBJ databases">
        <title>Complete sequence of Thermotoga petrophila RKU-1.</title>
        <authorList>
            <consortium name="US DOE Joint Genome Institute"/>
            <person name="Lucas S."/>
            <person name="Copeland A."/>
            <person name="Lapidus A."/>
            <person name="Glavina del Rio T."/>
            <person name="Dalin E."/>
            <person name="Tice H."/>
            <person name="Bruce D."/>
            <person name="Goodwin L."/>
            <person name="Pitluck S."/>
            <person name="Munk A.C."/>
            <person name="Brettin T."/>
            <person name="Detter J.C."/>
            <person name="Han C."/>
            <person name="Tapia R."/>
            <person name="Larimer F."/>
            <person name="Land M."/>
            <person name="Hauser L."/>
            <person name="Kyrpides N."/>
            <person name="Mikhailova N."/>
            <person name="Nelson K.E."/>
            <person name="Gogarten J.P."/>
            <person name="Noll K.M."/>
        </authorList>
    </citation>
    <scope>NUCLEOTIDE SEQUENCE [LARGE SCALE GENOMIC DNA]</scope>
    <source>
        <strain evidence="10">ATCC BAA-489 / DSM 13996 / JCM 10882 / RKU-10</strain>
    </source>
</reference>
<evidence type="ECO:0000313" key="9">
    <source>
        <dbReference type="EMBL" id="ADA67288.1"/>
    </source>
</evidence>
<dbReference type="PROSITE" id="PS01126">
    <property type="entry name" value="EF_TS_1"/>
    <property type="match status" value="1"/>
</dbReference>
<evidence type="ECO:0000313" key="10">
    <source>
        <dbReference type="Proteomes" id="UP000000940"/>
    </source>
</evidence>
<dbReference type="HOGENOM" id="CLU_047155_1_1_0"/>
<dbReference type="InterPro" id="IPR014039">
    <property type="entry name" value="Transl_elong_EFTs/EF1B_dimer"/>
</dbReference>
<dbReference type="Gene3D" id="1.10.286.20">
    <property type="match status" value="1"/>
</dbReference>
<dbReference type="Proteomes" id="UP000000940">
    <property type="component" value="Chromosome"/>
</dbReference>
<evidence type="ECO:0000256" key="2">
    <source>
        <dbReference type="ARBA" id="ARBA00016956"/>
    </source>
</evidence>
<sequence length="199" mass="22798">MEISMDLIKKLREMTGAGILDCKKALEEAGGDMEKAVEILRKKGAATAEKKAGRTTKEGIIVAYVHFNGRIGVLLEMNCETDFVARTDEFKELAYNLAKQVAAMKPLYVRREDVPAEVIEKEKEIYRAQIKDKPENIVEKIVEGKLEKYFEQVCLYEQTYIFDDTKKVKDLINELIAKTGENIRVSRFTRYEIGEGYED</sequence>